<evidence type="ECO:0000313" key="2">
    <source>
        <dbReference type="EMBL" id="MBF8176921.1"/>
    </source>
</evidence>
<feature type="region of interest" description="Disordered" evidence="1">
    <location>
        <begin position="1"/>
        <end position="67"/>
    </location>
</feature>
<sequence>MSKTDMLEQEKQSDLNNATPTPPPDAQVRLRKNAEESDKLDNPERTNDSTIDPNKPKQDILKGFHGG</sequence>
<dbReference type="EMBL" id="JADOEL010000002">
    <property type="protein sequence ID" value="MBF8176921.1"/>
    <property type="molecule type" value="Genomic_DNA"/>
</dbReference>
<dbReference type="RefSeq" id="WP_195874808.1">
    <property type="nucleotide sequence ID" value="NZ_JADOEL010000002.1"/>
</dbReference>
<name>A0ABS0EQ59_9BURK</name>
<proteinExistence type="predicted"/>
<gene>
    <name evidence="2" type="ORF">IXC47_04405</name>
</gene>
<keyword evidence="3" id="KW-1185">Reference proteome</keyword>
<protein>
    <submittedName>
        <fullName evidence="2">Uncharacterized protein</fullName>
    </submittedName>
</protein>
<feature type="compositionally biased region" description="Basic and acidic residues" evidence="1">
    <location>
        <begin position="32"/>
        <end position="47"/>
    </location>
</feature>
<organism evidence="2 3">
    <name type="scientific">Herminiimonas contaminans</name>
    <dbReference type="NCBI Taxonomy" id="1111140"/>
    <lineage>
        <taxon>Bacteria</taxon>
        <taxon>Pseudomonadati</taxon>
        <taxon>Pseudomonadota</taxon>
        <taxon>Betaproteobacteria</taxon>
        <taxon>Burkholderiales</taxon>
        <taxon>Oxalobacteraceae</taxon>
        <taxon>Herminiimonas</taxon>
    </lineage>
</organism>
<evidence type="ECO:0000313" key="3">
    <source>
        <dbReference type="Proteomes" id="UP000657372"/>
    </source>
</evidence>
<reference evidence="2 3" key="1">
    <citation type="submission" date="2020-11" db="EMBL/GenBank/DDBJ databases">
        <title>WGS of Herminiimonas contaminans strain Marseille-Q4544 isolated from planarians Schmidtea mediterranea.</title>
        <authorList>
            <person name="Kangale L."/>
        </authorList>
    </citation>
    <scope>NUCLEOTIDE SEQUENCE [LARGE SCALE GENOMIC DNA]</scope>
    <source>
        <strain evidence="2 3">Marseille-Q4544</strain>
    </source>
</reference>
<dbReference type="Proteomes" id="UP000657372">
    <property type="component" value="Unassembled WGS sequence"/>
</dbReference>
<comment type="caution">
    <text evidence="2">The sequence shown here is derived from an EMBL/GenBank/DDBJ whole genome shotgun (WGS) entry which is preliminary data.</text>
</comment>
<evidence type="ECO:0000256" key="1">
    <source>
        <dbReference type="SAM" id="MobiDB-lite"/>
    </source>
</evidence>
<feature type="compositionally biased region" description="Basic and acidic residues" evidence="1">
    <location>
        <begin position="1"/>
        <end position="13"/>
    </location>
</feature>
<accession>A0ABS0EQ59</accession>
<feature type="compositionally biased region" description="Basic and acidic residues" evidence="1">
    <location>
        <begin position="54"/>
        <end position="67"/>
    </location>
</feature>